<gene>
    <name evidence="2" type="ORF">KDAU_46740</name>
</gene>
<evidence type="ECO:0000313" key="3">
    <source>
        <dbReference type="Proteomes" id="UP000287224"/>
    </source>
</evidence>
<evidence type="ECO:0000313" key="2">
    <source>
        <dbReference type="EMBL" id="GCE07345.1"/>
    </source>
</evidence>
<evidence type="ECO:0000256" key="1">
    <source>
        <dbReference type="SAM" id="MobiDB-lite"/>
    </source>
</evidence>
<dbReference type="RefSeq" id="WP_126598529.1">
    <property type="nucleotide sequence ID" value="NZ_BIFQ01000001.1"/>
</dbReference>
<keyword evidence="3" id="KW-1185">Reference proteome</keyword>
<proteinExistence type="predicted"/>
<dbReference type="EMBL" id="BIFQ01000001">
    <property type="protein sequence ID" value="GCE07345.1"/>
    <property type="molecule type" value="Genomic_DNA"/>
</dbReference>
<dbReference type="OrthoDB" id="4852457at2"/>
<comment type="caution">
    <text evidence="2">The sequence shown here is derived from an EMBL/GenBank/DDBJ whole genome shotgun (WGS) entry which is preliminary data.</text>
</comment>
<organism evidence="2 3">
    <name type="scientific">Dictyobacter aurantiacus</name>
    <dbReference type="NCBI Taxonomy" id="1936993"/>
    <lineage>
        <taxon>Bacteria</taxon>
        <taxon>Bacillati</taxon>
        <taxon>Chloroflexota</taxon>
        <taxon>Ktedonobacteria</taxon>
        <taxon>Ktedonobacterales</taxon>
        <taxon>Dictyobacteraceae</taxon>
        <taxon>Dictyobacter</taxon>
    </lineage>
</organism>
<feature type="region of interest" description="Disordered" evidence="1">
    <location>
        <begin position="144"/>
        <end position="170"/>
    </location>
</feature>
<dbReference type="AlphaFoldDB" id="A0A401ZKG3"/>
<protein>
    <submittedName>
        <fullName evidence="2">Uncharacterized protein</fullName>
    </submittedName>
</protein>
<reference evidence="3" key="1">
    <citation type="submission" date="2018-12" db="EMBL/GenBank/DDBJ databases">
        <title>Tengunoibacter tsumagoiensis gen. nov., sp. nov., Dictyobacter kobayashii sp. nov., D. alpinus sp. nov., and D. joshuensis sp. nov. and description of Dictyobacteraceae fam. nov. within the order Ktedonobacterales isolated from Tengu-no-mugimeshi.</title>
        <authorList>
            <person name="Wang C.M."/>
            <person name="Zheng Y."/>
            <person name="Sakai Y."/>
            <person name="Toyoda A."/>
            <person name="Minakuchi Y."/>
            <person name="Abe K."/>
            <person name="Yokota A."/>
            <person name="Yabe S."/>
        </authorList>
    </citation>
    <scope>NUCLEOTIDE SEQUENCE [LARGE SCALE GENOMIC DNA]</scope>
    <source>
        <strain evidence="3">S-27</strain>
    </source>
</reference>
<sequence>MRKHLHSLRFVAIAIALLAAVGAGFGTFYFHGNDAHAAQADDGLGTPKYTTDGGVSNFSSRANTIPYWQSSFTDPTNSTTYPYTMVGANPNTNSTTTIPTVIIPVRFTFVQSADPNNVLDGTDRVAATVASPVFQKADIGAAADATASAPPSQPGVAPANARPVQEPSDVTQVGDAIYRAQWGKSGSSYHVVLGQPTIMPTVSYSVPANQGQIVLGSRSHARIGLMDYNWFSSRLHETINNLHITPNELPILLVDNTFLYEGNNTANCCILGYHGAFSSLNGNGQQQVQTYMFASYSSPGIFRTNPGDTTSYIQDIHGLSHEVQEWYDDPFVNNTINPWLTPTAPQYGCTSDLETGDPVVGFGFTVHMSNGLDYHPEDEVHYSWFARESPSRAAQGYYTYLNNFAGVAKGC</sequence>
<name>A0A401ZKG3_9CHLR</name>
<dbReference type="Proteomes" id="UP000287224">
    <property type="component" value="Unassembled WGS sequence"/>
</dbReference>
<accession>A0A401ZKG3</accession>